<sequence length="548" mass="57692">MTEASAGRTIARASAWMALGTIVSRVTGFLRAGLLAVVIGTALNGDLFDVANTIPNSLYILLAGGVFNVVLVPQLVRAMKNDPDGGDAYANRVITLGVMVLAVGTVVLMLLVPVLLRIVFDDYLFRPKFAVQRDSAEFLMLLCLPQVFFYGVFVLAGQVLNARGRFGPMMWAPIVNNVVACTVVIVYALVFGTSQGGDGFTTTESLVLGLGSTGAIVLQALVLAPYLRLAGFRYRPRFDFRGVGLRHTARLAGWTLMFIVVNQIAFIVVVKLATSATLQGAADGEKGAGSTVYGLGFLISQLPHGVITVSLATAVIPTLAALAADRSYDRFRLELGRTVRIALVIVAPLAVALACLGQSAAAIAGGLGALGGSTLAIGHTIQAFSLATVAFTVHYLMLRGFYANEDNRTPFFMQLVIGVVNVALALVLVPLVEPNRVAMVLALSYGIAYVVGAILSVTLLSRAIGPMIDREMRFFIRRMVVALIVTAFVTLGVAGGLDALGVEPLRAVGGLVTTVVAGLVGMLTFISAAKVVGLSELDHLVGSLRRRG</sequence>
<keyword evidence="3 8" id="KW-0812">Transmembrane</keyword>
<dbReference type="PRINTS" id="PR01806">
    <property type="entry name" value="VIRFACTRMVIN"/>
</dbReference>
<feature type="transmembrane region" description="Helical" evidence="8">
    <location>
        <begin position="480"/>
        <end position="501"/>
    </location>
</feature>
<keyword evidence="2" id="KW-1003">Cell membrane</keyword>
<evidence type="ECO:0000256" key="7">
    <source>
        <dbReference type="ARBA" id="ARBA00023136"/>
    </source>
</evidence>
<feature type="transmembrane region" description="Helical" evidence="8">
    <location>
        <begin position="341"/>
        <end position="364"/>
    </location>
</feature>
<feature type="transmembrane region" description="Helical" evidence="8">
    <location>
        <begin position="293"/>
        <end position="320"/>
    </location>
</feature>
<feature type="transmembrane region" description="Helical" evidence="8">
    <location>
        <begin position="174"/>
        <end position="194"/>
    </location>
</feature>
<feature type="transmembrane region" description="Helical" evidence="8">
    <location>
        <begin position="507"/>
        <end position="529"/>
    </location>
</feature>
<dbReference type="PANTHER" id="PTHR47019:SF1">
    <property type="entry name" value="LIPID II FLIPPASE MURJ"/>
    <property type="match status" value="1"/>
</dbReference>
<evidence type="ECO:0000313" key="10">
    <source>
        <dbReference type="Proteomes" id="UP001515100"/>
    </source>
</evidence>
<feature type="transmembrane region" description="Helical" evidence="8">
    <location>
        <begin position="438"/>
        <end position="460"/>
    </location>
</feature>
<dbReference type="RefSeq" id="WP_129180703.1">
    <property type="nucleotide sequence ID" value="NZ_JAGIOG010000001.1"/>
</dbReference>
<dbReference type="GO" id="GO:0034204">
    <property type="term" value="P:lipid translocation"/>
    <property type="evidence" value="ECO:0007669"/>
    <property type="project" value="TreeGrafter"/>
</dbReference>
<dbReference type="PANTHER" id="PTHR47019">
    <property type="entry name" value="LIPID II FLIPPASE MURJ"/>
    <property type="match status" value="1"/>
</dbReference>
<dbReference type="NCBIfam" id="TIGR01695">
    <property type="entry name" value="murJ_mviN"/>
    <property type="match status" value="1"/>
</dbReference>
<feature type="transmembrane region" description="Helical" evidence="8">
    <location>
        <begin position="206"/>
        <end position="230"/>
    </location>
</feature>
<dbReference type="GO" id="GO:0015648">
    <property type="term" value="F:lipid-linked peptidoglycan transporter activity"/>
    <property type="evidence" value="ECO:0007669"/>
    <property type="project" value="TreeGrafter"/>
</dbReference>
<dbReference type="Proteomes" id="UP001515100">
    <property type="component" value="Unassembled WGS sequence"/>
</dbReference>
<keyword evidence="5" id="KW-0573">Peptidoglycan synthesis</keyword>
<feature type="transmembrane region" description="Helical" evidence="8">
    <location>
        <begin position="376"/>
        <end position="398"/>
    </location>
</feature>
<dbReference type="GO" id="GO:0005886">
    <property type="term" value="C:plasma membrane"/>
    <property type="evidence" value="ECO:0007669"/>
    <property type="project" value="UniProtKB-SubCell"/>
</dbReference>
<organism evidence="9 10">
    <name type="scientific">Aeromicrobium fastidiosum</name>
    <dbReference type="NCBI Taxonomy" id="52699"/>
    <lineage>
        <taxon>Bacteria</taxon>
        <taxon>Bacillati</taxon>
        <taxon>Actinomycetota</taxon>
        <taxon>Actinomycetes</taxon>
        <taxon>Propionibacteriales</taxon>
        <taxon>Nocardioidaceae</taxon>
        <taxon>Aeromicrobium</taxon>
    </lineage>
</organism>
<comment type="subcellular location">
    <subcellularLocation>
        <location evidence="1">Cell membrane</location>
        <topology evidence="1">Multi-pass membrane protein</topology>
    </subcellularLocation>
</comment>
<dbReference type="InterPro" id="IPR051050">
    <property type="entry name" value="Lipid_II_flippase_MurJ/MviN"/>
</dbReference>
<reference evidence="9" key="1">
    <citation type="submission" date="2019-09" db="EMBL/GenBank/DDBJ databases">
        <authorList>
            <person name="Li J."/>
        </authorList>
    </citation>
    <scope>NUCLEOTIDE SEQUENCE [LARGE SCALE GENOMIC DNA]</scope>
    <source>
        <strain evidence="9">NRBC 14897</strain>
    </source>
</reference>
<accession>A0A641ATZ0</accession>
<evidence type="ECO:0000256" key="2">
    <source>
        <dbReference type="ARBA" id="ARBA00022475"/>
    </source>
</evidence>
<dbReference type="EMBL" id="SDPP02000001">
    <property type="protein sequence ID" value="KAA1380338.1"/>
    <property type="molecule type" value="Genomic_DNA"/>
</dbReference>
<keyword evidence="10" id="KW-1185">Reference proteome</keyword>
<evidence type="ECO:0000256" key="1">
    <source>
        <dbReference type="ARBA" id="ARBA00004651"/>
    </source>
</evidence>
<protein>
    <submittedName>
        <fullName evidence="9">Murein biosynthesis integral membrane protein MurJ</fullName>
    </submittedName>
</protein>
<evidence type="ECO:0000256" key="6">
    <source>
        <dbReference type="ARBA" id="ARBA00022989"/>
    </source>
</evidence>
<dbReference type="OrthoDB" id="9786339at2"/>
<evidence type="ECO:0000256" key="4">
    <source>
        <dbReference type="ARBA" id="ARBA00022960"/>
    </source>
</evidence>
<feature type="transmembrane region" description="Helical" evidence="8">
    <location>
        <begin position="58"/>
        <end position="76"/>
    </location>
</feature>
<evidence type="ECO:0000313" key="9">
    <source>
        <dbReference type="EMBL" id="KAA1380338.1"/>
    </source>
</evidence>
<name>A0A641ATZ0_9ACTN</name>
<dbReference type="InterPro" id="IPR004268">
    <property type="entry name" value="MurJ"/>
</dbReference>
<keyword evidence="7 8" id="KW-0472">Membrane</keyword>
<feature type="transmembrane region" description="Helical" evidence="8">
    <location>
        <begin position="96"/>
        <end position="118"/>
    </location>
</feature>
<gene>
    <name evidence="9" type="primary">murJ</name>
    <name evidence="9" type="ORF">ESP62_003875</name>
</gene>
<evidence type="ECO:0000256" key="5">
    <source>
        <dbReference type="ARBA" id="ARBA00022984"/>
    </source>
</evidence>
<keyword evidence="4" id="KW-0133">Cell shape</keyword>
<evidence type="ECO:0000256" key="8">
    <source>
        <dbReference type="SAM" id="Phobius"/>
    </source>
</evidence>
<evidence type="ECO:0000256" key="3">
    <source>
        <dbReference type="ARBA" id="ARBA00022692"/>
    </source>
</evidence>
<feature type="transmembrane region" description="Helical" evidence="8">
    <location>
        <begin position="15"/>
        <end position="38"/>
    </location>
</feature>
<comment type="caution">
    <text evidence="9">The sequence shown here is derived from an EMBL/GenBank/DDBJ whole genome shotgun (WGS) entry which is preliminary data.</text>
</comment>
<proteinExistence type="predicted"/>
<dbReference type="GO" id="GO:0008360">
    <property type="term" value="P:regulation of cell shape"/>
    <property type="evidence" value="ECO:0007669"/>
    <property type="project" value="UniProtKB-KW"/>
</dbReference>
<feature type="transmembrane region" description="Helical" evidence="8">
    <location>
        <begin position="410"/>
        <end position="432"/>
    </location>
</feature>
<keyword evidence="6 8" id="KW-1133">Transmembrane helix</keyword>
<dbReference type="AlphaFoldDB" id="A0A641ATZ0"/>
<feature type="transmembrane region" description="Helical" evidence="8">
    <location>
        <begin position="138"/>
        <end position="162"/>
    </location>
</feature>
<feature type="transmembrane region" description="Helical" evidence="8">
    <location>
        <begin position="251"/>
        <end position="273"/>
    </location>
</feature>
<dbReference type="Pfam" id="PF03023">
    <property type="entry name" value="MurJ"/>
    <property type="match status" value="1"/>
</dbReference>
<dbReference type="GO" id="GO:0009252">
    <property type="term" value="P:peptidoglycan biosynthetic process"/>
    <property type="evidence" value="ECO:0007669"/>
    <property type="project" value="UniProtKB-KW"/>
</dbReference>